<dbReference type="GO" id="GO:0007165">
    <property type="term" value="P:signal transduction"/>
    <property type="evidence" value="ECO:0007669"/>
    <property type="project" value="InterPro"/>
</dbReference>
<dbReference type="Gene3D" id="3.40.50.10140">
    <property type="entry name" value="Toll/interleukin-1 receptor homology (TIR) domain"/>
    <property type="match status" value="1"/>
</dbReference>
<dbReference type="PROSITE" id="PS50104">
    <property type="entry name" value="TIR"/>
    <property type="match status" value="1"/>
</dbReference>
<keyword evidence="6" id="KW-0812">Transmembrane</keyword>
<evidence type="ECO:0000256" key="3">
    <source>
        <dbReference type="ARBA" id="ARBA00022821"/>
    </source>
</evidence>
<dbReference type="SUPFAM" id="SSF52540">
    <property type="entry name" value="P-loop containing nucleoside triphosphate hydrolases"/>
    <property type="match status" value="1"/>
</dbReference>
<dbReference type="SUPFAM" id="SSF52058">
    <property type="entry name" value="L domain-like"/>
    <property type="match status" value="1"/>
</dbReference>
<reference evidence="8" key="1">
    <citation type="submission" date="2022-12" db="EMBL/GenBank/DDBJ databases">
        <title>Draft genome assemblies for two species of Escallonia (Escalloniales).</title>
        <authorList>
            <person name="Chanderbali A."/>
            <person name="Dervinis C."/>
            <person name="Anghel I."/>
            <person name="Soltis D."/>
            <person name="Soltis P."/>
            <person name="Zapata F."/>
        </authorList>
    </citation>
    <scope>NUCLEOTIDE SEQUENCE</scope>
    <source>
        <strain evidence="8">UCBG92.1500</strain>
        <tissue evidence="8">Leaf</tissue>
    </source>
</reference>
<sequence>MWTSQLYGVESLRSICPSPIPKLCAMATTSGSPFAYHVFLSFRGEDTGKTFTDHLYTALVQAKFQTFRVNDSIERGKYLNLELPEAIKPSRISIVVLSKNYASSTWCLDELVTILECNKMRGNTVLPVFYDVEPTEVRKQMGSFAEAFLRHDNEVEAEGDRERRMELAKRVEGWKAALRQVAVLAGMALKNQADGHELKFIQKILKVVGDEVKRTVLNVPPHLIGLDLRARNINSWLQDGSNNVAIVAIWGMVGIGKTTIAKYLYYLNSESFEGSSFLASIREVSEQPKGLLRLQKQLLSDILRGRNEKIFSVDQGIGKIKEALCYRKVLVVLDDVDQVDQLDALLGMRDCLHQGSKIIITTRKKQLLKASEVHMVHEVSRMDNNQSLELFSWYATVIASNRRRDFLPKEYWVQSWEEDEFTNEDGEHLEEETLMQDENEFPTSEAKEIEETKAEQEFKAFKAIENDKLTNGEEPVEKIEESENTDGDDNAQYEEMEDESIDKDVRVHGGQNVNNSGMTFDVSLREENVVGSFPLYSLSNFEEESNDYFFLAKNDVIVPQEYAAKVDVLKTYFIENHPRELFFMTRKDNDFVKSRTSYYPQLGVENLLSDTGKTKAEWGSALEKLEAIPEGQILNKLKISYDSLQDDHDRNLFLDIACFFVGKDKDWTSTILDGCEFFTTIGIHNLIDRFLLRVGPGDNKLMMHQLIQDMGREIVKQESTREPGKRSRLWHTEAFNVLGEKTPLKLLKMVDLSHSHGLVSGILDFSLVPNLEKLVLKYCINLVEVHESIRVLQRLILLDLKGCRNLRKLPTGIHQLKSLEKLILSGCSKLHDESPAYHLDNMEPPTLAQVKSWAAIKIRKNPEPFGFSFASLPSSLVTLNLANCHLSDGSLPKDFGSLGSLQTLNLSGNPMRGVTVPVLGLVIFWSLVPNLRIFSFFFFSLFFLFSTLFVLISSLSSVILSLYALFISFSLALCSNVLLFKLTFEEDDLRPETFPAMTPLYVGFPNTGLFGSASERTARLLDDGGIDIHGTIGIGAINTVSSVGEKPNWESLSEWHWRASRQ</sequence>
<organism evidence="8 9">
    <name type="scientific">Escallonia rubra</name>
    <dbReference type="NCBI Taxonomy" id="112253"/>
    <lineage>
        <taxon>Eukaryota</taxon>
        <taxon>Viridiplantae</taxon>
        <taxon>Streptophyta</taxon>
        <taxon>Embryophyta</taxon>
        <taxon>Tracheophyta</taxon>
        <taxon>Spermatophyta</taxon>
        <taxon>Magnoliopsida</taxon>
        <taxon>eudicotyledons</taxon>
        <taxon>Gunneridae</taxon>
        <taxon>Pentapetalae</taxon>
        <taxon>asterids</taxon>
        <taxon>campanulids</taxon>
        <taxon>Escalloniales</taxon>
        <taxon>Escalloniaceae</taxon>
        <taxon>Escallonia</taxon>
    </lineage>
</organism>
<feature type="domain" description="TIR" evidence="7">
    <location>
        <begin position="34"/>
        <end position="212"/>
    </location>
</feature>
<dbReference type="AlphaFoldDB" id="A0AA88QPX2"/>
<dbReference type="InterPro" id="IPR002182">
    <property type="entry name" value="NB-ARC"/>
</dbReference>
<gene>
    <name evidence="8" type="ORF">RJ640_006235</name>
</gene>
<comment type="caution">
    <text evidence="8">The sequence shown here is derived from an EMBL/GenBank/DDBJ whole genome shotgun (WGS) entry which is preliminary data.</text>
</comment>
<evidence type="ECO:0000259" key="7">
    <source>
        <dbReference type="PROSITE" id="PS50104"/>
    </source>
</evidence>
<dbReference type="InterPro" id="IPR035897">
    <property type="entry name" value="Toll_tir_struct_dom_sf"/>
</dbReference>
<evidence type="ECO:0000313" key="9">
    <source>
        <dbReference type="Proteomes" id="UP001187471"/>
    </source>
</evidence>
<feature type="transmembrane region" description="Helical" evidence="6">
    <location>
        <begin position="958"/>
        <end position="980"/>
    </location>
</feature>
<feature type="compositionally biased region" description="Basic and acidic residues" evidence="5">
    <location>
        <begin position="469"/>
        <end position="481"/>
    </location>
</feature>
<feature type="transmembrane region" description="Helical" evidence="6">
    <location>
        <begin position="910"/>
        <end position="928"/>
    </location>
</feature>
<dbReference type="InterPro" id="IPR044974">
    <property type="entry name" value="Disease_R_plants"/>
</dbReference>
<keyword evidence="6" id="KW-1133">Transmembrane helix</keyword>
<dbReference type="FunFam" id="3.40.50.10140:FF:000007">
    <property type="entry name" value="Disease resistance protein (TIR-NBS-LRR class)"/>
    <property type="match status" value="1"/>
</dbReference>
<evidence type="ECO:0000256" key="1">
    <source>
        <dbReference type="ARBA" id="ARBA00022614"/>
    </source>
</evidence>
<dbReference type="InterPro" id="IPR000157">
    <property type="entry name" value="TIR_dom"/>
</dbReference>
<dbReference type="Gene3D" id="3.40.50.300">
    <property type="entry name" value="P-loop containing nucleotide triphosphate hydrolases"/>
    <property type="match status" value="1"/>
</dbReference>
<evidence type="ECO:0000313" key="8">
    <source>
        <dbReference type="EMBL" id="KAK2974043.1"/>
    </source>
</evidence>
<dbReference type="PRINTS" id="PR00364">
    <property type="entry name" value="DISEASERSIST"/>
</dbReference>
<protein>
    <recommendedName>
        <fullName evidence="7">TIR domain-containing protein</fullName>
    </recommendedName>
</protein>
<dbReference type="Pfam" id="PF00560">
    <property type="entry name" value="LRR_1"/>
    <property type="match status" value="1"/>
</dbReference>
<dbReference type="Pfam" id="PF01582">
    <property type="entry name" value="TIR"/>
    <property type="match status" value="1"/>
</dbReference>
<dbReference type="GO" id="GO:0006952">
    <property type="term" value="P:defense response"/>
    <property type="evidence" value="ECO:0007669"/>
    <property type="project" value="UniProtKB-KW"/>
</dbReference>
<evidence type="ECO:0000256" key="6">
    <source>
        <dbReference type="SAM" id="Phobius"/>
    </source>
</evidence>
<dbReference type="Gene3D" id="3.80.10.10">
    <property type="entry name" value="Ribonuclease Inhibitor"/>
    <property type="match status" value="2"/>
</dbReference>
<keyword evidence="6" id="KW-0472">Membrane</keyword>
<dbReference type="SUPFAM" id="SSF46785">
    <property type="entry name" value="Winged helix' DNA-binding domain"/>
    <property type="match status" value="1"/>
</dbReference>
<dbReference type="InterPro" id="IPR058192">
    <property type="entry name" value="WHD_ROQ1-like"/>
</dbReference>
<dbReference type="PANTHER" id="PTHR11017:SF271">
    <property type="entry name" value="DISEASE RESISTANCE PROTEIN (TIR-NBS-LRR CLASS) FAMILY"/>
    <property type="match status" value="1"/>
</dbReference>
<proteinExistence type="predicted"/>
<keyword evidence="9" id="KW-1185">Reference proteome</keyword>
<dbReference type="InterPro" id="IPR027417">
    <property type="entry name" value="P-loop_NTPase"/>
</dbReference>
<evidence type="ECO:0000256" key="5">
    <source>
        <dbReference type="SAM" id="MobiDB-lite"/>
    </source>
</evidence>
<dbReference type="SUPFAM" id="SSF52200">
    <property type="entry name" value="Toll/Interleukin receptor TIR domain"/>
    <property type="match status" value="1"/>
</dbReference>
<dbReference type="EMBL" id="JAVXUO010002345">
    <property type="protein sequence ID" value="KAK2974043.1"/>
    <property type="molecule type" value="Genomic_DNA"/>
</dbReference>
<dbReference type="Proteomes" id="UP001187471">
    <property type="component" value="Unassembled WGS sequence"/>
</dbReference>
<dbReference type="InterPro" id="IPR001611">
    <property type="entry name" value="Leu-rich_rpt"/>
</dbReference>
<dbReference type="SMART" id="SM00255">
    <property type="entry name" value="TIR"/>
    <property type="match status" value="1"/>
</dbReference>
<evidence type="ECO:0000256" key="4">
    <source>
        <dbReference type="ARBA" id="ARBA00023027"/>
    </source>
</evidence>
<feature type="transmembrane region" description="Helical" evidence="6">
    <location>
        <begin position="933"/>
        <end position="952"/>
    </location>
</feature>
<keyword evidence="3" id="KW-0611">Plant defense</keyword>
<feature type="region of interest" description="Disordered" evidence="5">
    <location>
        <begin position="469"/>
        <end position="490"/>
    </location>
</feature>
<name>A0AA88QPX2_9ASTE</name>
<accession>A0AA88QPX2</accession>
<dbReference type="InterPro" id="IPR032675">
    <property type="entry name" value="LRR_dom_sf"/>
</dbReference>
<keyword evidence="1" id="KW-0433">Leucine-rich repeat</keyword>
<keyword evidence="4" id="KW-0520">NAD</keyword>
<evidence type="ECO:0000256" key="2">
    <source>
        <dbReference type="ARBA" id="ARBA00022737"/>
    </source>
</evidence>
<keyword evidence="2" id="KW-0677">Repeat</keyword>
<dbReference type="InterPro" id="IPR036390">
    <property type="entry name" value="WH_DNA-bd_sf"/>
</dbReference>
<dbReference type="GO" id="GO:0043531">
    <property type="term" value="F:ADP binding"/>
    <property type="evidence" value="ECO:0007669"/>
    <property type="project" value="InterPro"/>
</dbReference>
<dbReference type="Pfam" id="PF23282">
    <property type="entry name" value="WHD_ROQ1"/>
    <property type="match status" value="1"/>
</dbReference>
<dbReference type="Pfam" id="PF00931">
    <property type="entry name" value="NB-ARC"/>
    <property type="match status" value="1"/>
</dbReference>
<dbReference type="PANTHER" id="PTHR11017">
    <property type="entry name" value="LEUCINE-RICH REPEAT-CONTAINING PROTEIN"/>
    <property type="match status" value="1"/>
</dbReference>